<reference evidence="2" key="1">
    <citation type="submission" date="2017-02" db="EMBL/GenBank/DDBJ databases">
        <authorList>
            <person name="Varghese N."/>
            <person name="Submissions S."/>
        </authorList>
    </citation>
    <scope>NUCLEOTIDE SEQUENCE [LARGE SCALE GENOMIC DNA]</scope>
    <source>
        <strain evidence="2">UM2</strain>
    </source>
</reference>
<evidence type="ECO:0000313" key="2">
    <source>
        <dbReference type="Proteomes" id="UP000189818"/>
    </source>
</evidence>
<dbReference type="Proteomes" id="UP000189818">
    <property type="component" value="Unassembled WGS sequence"/>
</dbReference>
<proteinExistence type="predicted"/>
<accession>A0A1T5CII4</accession>
<sequence>MADSVTITNLPDSGSPERVALDLCKMVLHGSIKGDNHAAVYSKGNILATYAECRQAVRGGAYDISNLV</sequence>
<dbReference type="RefSeq" id="WP_079647991.1">
    <property type="nucleotide sequence ID" value="NZ_FUYM01000004.1"/>
</dbReference>
<dbReference type="EMBL" id="FUYM01000004">
    <property type="protein sequence ID" value="SKB58950.1"/>
    <property type="molecule type" value="Genomic_DNA"/>
</dbReference>
<dbReference type="STRING" id="439228.SAMN06295920_10470"/>
<gene>
    <name evidence="1" type="ORF">SAMN06295920_10470</name>
</gene>
<dbReference type="OrthoDB" id="7597308at2"/>
<name>A0A1T5CII4_9SPHN</name>
<dbReference type="AlphaFoldDB" id="A0A1T5CII4"/>
<protein>
    <submittedName>
        <fullName evidence="1">Uncharacterized protein</fullName>
    </submittedName>
</protein>
<organism evidence="1 2">
    <name type="scientific">Rhizorhabdus histidinilytica</name>
    <dbReference type="NCBI Taxonomy" id="439228"/>
    <lineage>
        <taxon>Bacteria</taxon>
        <taxon>Pseudomonadati</taxon>
        <taxon>Pseudomonadota</taxon>
        <taxon>Alphaproteobacteria</taxon>
        <taxon>Sphingomonadales</taxon>
        <taxon>Sphingomonadaceae</taxon>
        <taxon>Rhizorhabdus</taxon>
    </lineage>
</organism>
<keyword evidence="2" id="KW-1185">Reference proteome</keyword>
<evidence type="ECO:0000313" key="1">
    <source>
        <dbReference type="EMBL" id="SKB58950.1"/>
    </source>
</evidence>